<dbReference type="OrthoDB" id="7328575at2"/>
<dbReference type="AlphaFoldDB" id="A0A1D7W8B0"/>
<sequence length="382" mass="40504">MDLELNDIQQELASTLNKYLRSEYDTQAREAILASEEGISRETWEKFAEMGLLGLAIPENYGGAEMTFAEVAVVLEAFGRSLVLEPFLATAVLGANAIVAAGTEEQKQEILPSVCEGQTFLAFAALEPGLRYAVDTPSTTASAGADGAYTISGEKTGVLGGDVADHFIVTAAENGDLGLYLVAASASGVNRVAHRQADGQGSASVKFDNAPAQRLGAADAHAVVAELIDTANAAIMAEAVGVMETSLTMTAEYLKTREQFGAPIGANQALQHRAADLYADLEYARSMALYSRLAVTNEETGSEKDRHRDVIAAKIIIDQSARTISQESIQMHGGIGMTMEYPIGHYAKRLTVISRTFDDADSLTAELAEIGGLIEPHAADLN</sequence>
<dbReference type="Gene3D" id="1.10.540.10">
    <property type="entry name" value="Acyl-CoA dehydrogenase/oxidase, N-terminal domain"/>
    <property type="match status" value="1"/>
</dbReference>
<keyword evidence="4" id="KW-0274">FAD</keyword>
<dbReference type="InterPro" id="IPR009100">
    <property type="entry name" value="AcylCoA_DH/oxidase_NM_dom_sf"/>
</dbReference>
<evidence type="ECO:0000256" key="5">
    <source>
        <dbReference type="ARBA" id="ARBA00023002"/>
    </source>
</evidence>
<name>A0A1D7W8B0_BREAU</name>
<evidence type="ECO:0000313" key="12">
    <source>
        <dbReference type="Proteomes" id="UP000094793"/>
    </source>
</evidence>
<reference evidence="9 15" key="5">
    <citation type="submission" date="2019-01" db="EMBL/GenBank/DDBJ databases">
        <title>Comparative genomic analysis of Brevibacterium aurantiacum sheds light on its evolution and its adaptation to smear-ripened cheeses.</title>
        <authorList>
            <person name="Moineau S."/>
        </authorList>
    </citation>
    <scope>NUCLEOTIDE SEQUENCE [LARGE SCALE GENOMIC DNA]</scope>
    <source>
        <strain evidence="9 15">SMQ-1420</strain>
    </source>
</reference>
<dbReference type="Proteomes" id="UP000094793">
    <property type="component" value="Chromosome"/>
</dbReference>
<dbReference type="SUPFAM" id="SSF47203">
    <property type="entry name" value="Acyl-CoA dehydrogenase C-terminal domain-like"/>
    <property type="match status" value="1"/>
</dbReference>
<dbReference type="RefSeq" id="WP_069601037.1">
    <property type="nucleotide sequence ID" value="NZ_CP017150.1"/>
</dbReference>
<feature type="domain" description="Acyl-CoA dehydrogenase/oxidase C-terminal" evidence="6">
    <location>
        <begin position="226"/>
        <end position="349"/>
    </location>
</feature>
<dbReference type="SUPFAM" id="SSF56645">
    <property type="entry name" value="Acyl-CoA dehydrogenase NM domain-like"/>
    <property type="match status" value="1"/>
</dbReference>
<gene>
    <name evidence="8" type="ORF">BLSMQ_3568</name>
    <name evidence="11" type="ORF">CIK64_04730</name>
    <name evidence="10" type="ORF">CIK65_09530</name>
    <name evidence="9" type="ORF">CXR27_18100</name>
</gene>
<evidence type="ECO:0000313" key="9">
    <source>
        <dbReference type="EMBL" id="AZT98689.1"/>
    </source>
</evidence>
<evidence type="ECO:0000256" key="1">
    <source>
        <dbReference type="ARBA" id="ARBA00001974"/>
    </source>
</evidence>
<dbReference type="InterPro" id="IPR036250">
    <property type="entry name" value="AcylCo_DH-like_C"/>
</dbReference>
<reference evidence="8" key="1">
    <citation type="submission" date="2016-09" db="EMBL/GenBank/DDBJ databases">
        <title>Complete Genome Sequence of Brevibacterium aurantiacum SMQ-1335.</title>
        <authorList>
            <person name="de Melo A.G."/>
            <person name="Labrie S.J."/>
            <person name="Dumaresq J."/>
            <person name="Roberts R.J."/>
            <person name="Tremblay D.M."/>
            <person name="Moineau S."/>
        </authorList>
    </citation>
    <scope>NUCLEOTIDE SEQUENCE</scope>
    <source>
        <strain evidence="8">SMQ-1335</strain>
    </source>
</reference>
<keyword evidence="5" id="KW-0560">Oxidoreductase</keyword>
<dbReference type="KEGG" id="blin:BLSMQ_3568"/>
<dbReference type="Proteomes" id="UP000282731">
    <property type="component" value="Chromosome"/>
</dbReference>
<evidence type="ECO:0000313" key="11">
    <source>
        <dbReference type="EMBL" id="PCC47443.1"/>
    </source>
</evidence>
<proteinExistence type="inferred from homology"/>
<accession>A0A1D7W8B0</accession>
<reference evidence="9 15" key="4">
    <citation type="submission" date="2017-12" db="EMBL/GenBank/DDBJ databases">
        <authorList>
            <person name="Levesque S."/>
        </authorList>
    </citation>
    <scope>NUCLEOTIDE SEQUENCE [LARGE SCALE GENOMIC DNA]</scope>
    <source>
        <strain evidence="9 15">SMQ-1420</strain>
    </source>
</reference>
<dbReference type="InterPro" id="IPR009075">
    <property type="entry name" value="AcylCo_DH/oxidase_C"/>
</dbReference>
<evidence type="ECO:0000259" key="6">
    <source>
        <dbReference type="Pfam" id="PF00441"/>
    </source>
</evidence>
<dbReference type="EMBL" id="NRGQ01000009">
    <property type="protein sequence ID" value="PCC43109.1"/>
    <property type="molecule type" value="Genomic_DNA"/>
</dbReference>
<dbReference type="GO" id="GO:0050660">
    <property type="term" value="F:flavin adenine dinucleotide binding"/>
    <property type="evidence" value="ECO:0007669"/>
    <property type="project" value="InterPro"/>
</dbReference>
<dbReference type="Pfam" id="PF00441">
    <property type="entry name" value="Acyl-CoA_dh_1"/>
    <property type="match status" value="1"/>
</dbReference>
<evidence type="ECO:0000256" key="2">
    <source>
        <dbReference type="ARBA" id="ARBA00009347"/>
    </source>
</evidence>
<dbReference type="Pfam" id="PF02771">
    <property type="entry name" value="Acyl-CoA_dh_N"/>
    <property type="match status" value="1"/>
</dbReference>
<dbReference type="EMBL" id="CP025334">
    <property type="protein sequence ID" value="AZT98689.1"/>
    <property type="molecule type" value="Genomic_DNA"/>
</dbReference>
<dbReference type="InterPro" id="IPR046373">
    <property type="entry name" value="Acyl-CoA_Oxase/DH_mid-dom_sf"/>
</dbReference>
<dbReference type="PANTHER" id="PTHR43884">
    <property type="entry name" value="ACYL-COA DEHYDROGENASE"/>
    <property type="match status" value="1"/>
</dbReference>
<evidence type="ECO:0000313" key="10">
    <source>
        <dbReference type="EMBL" id="PCC43109.1"/>
    </source>
</evidence>
<evidence type="ECO:0000259" key="7">
    <source>
        <dbReference type="Pfam" id="PF02771"/>
    </source>
</evidence>
<comment type="similarity">
    <text evidence="2">Belongs to the acyl-CoA dehydrogenase family.</text>
</comment>
<reference evidence="13 14" key="3">
    <citation type="journal article" date="2017" name="Elife">
        <title>Extensive horizontal gene transfer in cheese-associated bacteria.</title>
        <authorList>
            <person name="Bonham K.S."/>
            <person name="Wolfe B.E."/>
            <person name="Dutton R.J."/>
        </authorList>
    </citation>
    <scope>NUCLEOTIDE SEQUENCE [LARGE SCALE GENOMIC DNA]</scope>
    <source>
        <strain evidence="11 13">947_7</strain>
        <strain evidence="10 14">962_8</strain>
    </source>
</reference>
<dbReference type="Proteomes" id="UP000218620">
    <property type="component" value="Unassembled WGS sequence"/>
</dbReference>
<evidence type="ECO:0000313" key="15">
    <source>
        <dbReference type="Proteomes" id="UP000282731"/>
    </source>
</evidence>
<protein>
    <submittedName>
        <fullName evidence="8 9">Acyl-CoA dehydrogenase</fullName>
    </submittedName>
</protein>
<dbReference type="InterPro" id="IPR013786">
    <property type="entry name" value="AcylCoA_DH/ox_N"/>
</dbReference>
<evidence type="ECO:0000313" key="8">
    <source>
        <dbReference type="EMBL" id="AOP55266.1"/>
    </source>
</evidence>
<dbReference type="EMBL" id="NRGP01000007">
    <property type="protein sequence ID" value="PCC47443.1"/>
    <property type="molecule type" value="Genomic_DNA"/>
</dbReference>
<dbReference type="GO" id="GO:0003995">
    <property type="term" value="F:acyl-CoA dehydrogenase activity"/>
    <property type="evidence" value="ECO:0007669"/>
    <property type="project" value="TreeGrafter"/>
</dbReference>
<feature type="domain" description="Acyl-CoA dehydrogenase/oxidase N-terminal" evidence="7">
    <location>
        <begin position="8"/>
        <end position="117"/>
    </location>
</feature>
<accession>A0A2A3Z7F9</accession>
<organism evidence="8 12">
    <name type="scientific">Brevibacterium aurantiacum</name>
    <dbReference type="NCBI Taxonomy" id="273384"/>
    <lineage>
        <taxon>Bacteria</taxon>
        <taxon>Bacillati</taxon>
        <taxon>Actinomycetota</taxon>
        <taxon>Actinomycetes</taxon>
        <taxon>Micrococcales</taxon>
        <taxon>Brevibacteriaceae</taxon>
        <taxon>Brevibacterium</taxon>
    </lineage>
</organism>
<dbReference type="PATRIC" id="fig|1703.10.peg.3684"/>
<dbReference type="PANTHER" id="PTHR43884:SF20">
    <property type="entry name" value="ACYL-COA DEHYDROGENASE FADE28"/>
    <property type="match status" value="1"/>
</dbReference>
<evidence type="ECO:0000256" key="3">
    <source>
        <dbReference type="ARBA" id="ARBA00022630"/>
    </source>
</evidence>
<reference evidence="12" key="2">
    <citation type="submission" date="2016-09" db="EMBL/GenBank/DDBJ databases">
        <title>Complete Genome Sequence of Brevibacterium linens SMQ-1335.</title>
        <authorList>
            <person name="de Melo A.G."/>
            <person name="Labrie S.J."/>
            <person name="Dumaresq J."/>
            <person name="Roberts R.J."/>
            <person name="Tremblay D.M."/>
            <person name="Moineau S."/>
        </authorList>
    </citation>
    <scope>NUCLEOTIDE SEQUENCE [LARGE SCALE GENOMIC DNA]</scope>
    <source>
        <strain evidence="12">SMQ-1335</strain>
    </source>
</reference>
<dbReference type="InterPro" id="IPR037069">
    <property type="entry name" value="AcylCoA_DH/ox_N_sf"/>
</dbReference>
<dbReference type="Gene3D" id="1.20.140.10">
    <property type="entry name" value="Butyryl-CoA Dehydrogenase, subunit A, domain 3"/>
    <property type="match status" value="1"/>
</dbReference>
<dbReference type="CDD" id="cd00567">
    <property type="entry name" value="ACAD"/>
    <property type="match status" value="1"/>
</dbReference>
<evidence type="ECO:0000256" key="4">
    <source>
        <dbReference type="ARBA" id="ARBA00022827"/>
    </source>
</evidence>
<comment type="cofactor">
    <cofactor evidence="1">
        <name>FAD</name>
        <dbReference type="ChEBI" id="CHEBI:57692"/>
    </cofactor>
</comment>
<dbReference type="EMBL" id="CP017150">
    <property type="protein sequence ID" value="AOP55266.1"/>
    <property type="molecule type" value="Genomic_DNA"/>
</dbReference>
<keyword evidence="3" id="KW-0285">Flavoprotein</keyword>
<dbReference type="Gene3D" id="2.40.110.10">
    <property type="entry name" value="Butyryl-CoA Dehydrogenase, subunit A, domain 2"/>
    <property type="match status" value="1"/>
</dbReference>
<dbReference type="Proteomes" id="UP000217564">
    <property type="component" value="Unassembled WGS sequence"/>
</dbReference>
<evidence type="ECO:0000313" key="13">
    <source>
        <dbReference type="Proteomes" id="UP000217564"/>
    </source>
</evidence>
<evidence type="ECO:0000313" key="14">
    <source>
        <dbReference type="Proteomes" id="UP000218620"/>
    </source>
</evidence>